<feature type="region of interest" description="Disordered" evidence="2">
    <location>
        <begin position="37"/>
        <end position="68"/>
    </location>
</feature>
<reference evidence="4" key="1">
    <citation type="submission" date="2019-09" db="EMBL/GenBank/DDBJ databases">
        <title>Characterisation of the sponge microbiome using genome-centric metagenomics.</title>
        <authorList>
            <person name="Engelberts J.P."/>
            <person name="Robbins S.J."/>
            <person name="De Goeij J.M."/>
            <person name="Aranda M."/>
            <person name="Bell S.C."/>
            <person name="Webster N.S."/>
        </authorList>
    </citation>
    <scope>NUCLEOTIDE SEQUENCE</scope>
    <source>
        <strain evidence="4">SB0675_bin_29</strain>
    </source>
</reference>
<evidence type="ECO:0000313" key="4">
    <source>
        <dbReference type="EMBL" id="MYH62533.1"/>
    </source>
</evidence>
<organism evidence="4">
    <name type="scientific">Caldilineaceae bacterium SB0675_bin_29</name>
    <dbReference type="NCBI Taxonomy" id="2605266"/>
    <lineage>
        <taxon>Bacteria</taxon>
        <taxon>Bacillati</taxon>
        <taxon>Chloroflexota</taxon>
        <taxon>Caldilineae</taxon>
        <taxon>Caldilineales</taxon>
        <taxon>Caldilineaceae</taxon>
    </lineage>
</organism>
<feature type="domain" description="Solute-binding protein family 5" evidence="3">
    <location>
        <begin position="140"/>
        <end position="545"/>
    </location>
</feature>
<evidence type="ECO:0000256" key="1">
    <source>
        <dbReference type="ARBA" id="ARBA00004193"/>
    </source>
</evidence>
<evidence type="ECO:0000256" key="2">
    <source>
        <dbReference type="SAM" id="MobiDB-lite"/>
    </source>
</evidence>
<dbReference type="InterPro" id="IPR023765">
    <property type="entry name" value="SBP_5_CS"/>
</dbReference>
<comment type="subcellular location">
    <subcellularLocation>
        <location evidence="1">Cell membrane</location>
        <topology evidence="1">Lipid-anchor</topology>
    </subcellularLocation>
</comment>
<evidence type="ECO:0000259" key="3">
    <source>
        <dbReference type="Pfam" id="PF00496"/>
    </source>
</evidence>
<dbReference type="PANTHER" id="PTHR30290:SF62">
    <property type="entry name" value="OLIGOPEPTIDE ABC TRANSPORTER, PERIPLASMIC OLIGOPEPTIDE-BINDING PROTEIN"/>
    <property type="match status" value="1"/>
</dbReference>
<dbReference type="InterPro" id="IPR039424">
    <property type="entry name" value="SBP_5"/>
</dbReference>
<proteinExistence type="predicted"/>
<dbReference type="InterPro" id="IPR000914">
    <property type="entry name" value="SBP_5_dom"/>
</dbReference>
<accession>A0A6B1FZE1</accession>
<dbReference type="GO" id="GO:1904680">
    <property type="term" value="F:peptide transmembrane transporter activity"/>
    <property type="evidence" value="ECO:0007669"/>
    <property type="project" value="TreeGrafter"/>
</dbReference>
<dbReference type="EMBL" id="VYDA01000449">
    <property type="protein sequence ID" value="MYH62533.1"/>
    <property type="molecule type" value="Genomic_DNA"/>
</dbReference>
<dbReference type="PROSITE" id="PS01040">
    <property type="entry name" value="SBP_BACTERIAL_5"/>
    <property type="match status" value="1"/>
</dbReference>
<dbReference type="GO" id="GO:0015833">
    <property type="term" value="P:peptide transport"/>
    <property type="evidence" value="ECO:0007669"/>
    <property type="project" value="TreeGrafter"/>
</dbReference>
<comment type="caution">
    <text evidence="4">The sequence shown here is derived from an EMBL/GenBank/DDBJ whole genome shotgun (WGS) entry which is preliminary data.</text>
</comment>
<name>A0A6B1FZE1_9CHLR</name>
<dbReference type="AlphaFoldDB" id="A0A6B1FZE1"/>
<dbReference type="Pfam" id="PF00496">
    <property type="entry name" value="SBP_bac_5"/>
    <property type="match status" value="1"/>
</dbReference>
<protein>
    <submittedName>
        <fullName evidence="4">ABC transporter substrate-binding protein</fullName>
    </submittedName>
</protein>
<dbReference type="SUPFAM" id="SSF53850">
    <property type="entry name" value="Periplasmic binding protein-like II"/>
    <property type="match status" value="1"/>
</dbReference>
<dbReference type="GO" id="GO:0005886">
    <property type="term" value="C:plasma membrane"/>
    <property type="evidence" value="ECO:0007669"/>
    <property type="project" value="UniProtKB-SubCell"/>
</dbReference>
<dbReference type="InterPro" id="IPR006311">
    <property type="entry name" value="TAT_signal"/>
</dbReference>
<dbReference type="CDD" id="cd08500">
    <property type="entry name" value="PBP2_NikA_DppA_OppA_like_4"/>
    <property type="match status" value="1"/>
</dbReference>
<dbReference type="PANTHER" id="PTHR30290">
    <property type="entry name" value="PERIPLASMIC BINDING COMPONENT OF ABC TRANSPORTER"/>
    <property type="match status" value="1"/>
</dbReference>
<dbReference type="PROSITE" id="PS51318">
    <property type="entry name" value="TAT"/>
    <property type="match status" value="1"/>
</dbReference>
<sequence>MERRMRRVARTPISRREFMRVSGVAAAGAVAVACGASGEPEPMEEAAPADDSAAESSEAAPAASSSQYSEAPMLADMVAAGDLPPVDERLPVNPMVMPVSEENGNYGGTFRRGFKGVSDRWGPTKMQDRGLSWYDQNLNMQPRMAESWEINDDASEWTFHLREGMKWSDGTAFTTEAIRWWWEEDETNTTISPSIGGTWVSGAERTPMELEIVDDSTVTFKFPLPNPLYVFRLGRQTRNLYLPGHYLKQFHMDLTDDQDKLQSQVEEAGFNSWEEYYTDRRWWYLNPDLPSIGPWISKNELSNELFLMERNPYFFGVDSDGRQLPYVDDVTHRLFETNDVFDLRIINGEIDFQARHVNIGNFTLYKENEDAGDYQVFLGSASGHSAIQLNLSTKNERLAEFFNVRDVRIALSVAVDRVALNELVWDGLMTPRQYSPLESSAQAYPKQANAWIQYDPDMANQLLDDAGYAEKDSDGFRLFNDGSGDTLSFVIEGTAQPGTTSEDTVQEVIKYFAAVGVKAAYKGFERSLYEEHHGANEIEAAWWGGDRTVVPLVNPTIWTCEQPDRPWAAGWAHWRNSGGTSPAGVEPPAGHWVWTIWEIWDAIKIEPDPDKQTAMFHEILDIWAEELPMIGYLGERPAPIIVKNGVRNYLPGFPLDDTTGDEHLLHTETYFWEDPDTQST</sequence>
<dbReference type="PROSITE" id="PS51257">
    <property type="entry name" value="PROKAR_LIPOPROTEIN"/>
    <property type="match status" value="1"/>
</dbReference>
<gene>
    <name evidence="4" type="ORF">F4148_12530</name>
</gene>
<dbReference type="Gene3D" id="3.10.105.10">
    <property type="entry name" value="Dipeptide-binding Protein, Domain 3"/>
    <property type="match status" value="1"/>
</dbReference>
<dbReference type="Gene3D" id="3.40.190.10">
    <property type="entry name" value="Periplasmic binding protein-like II"/>
    <property type="match status" value="1"/>
</dbReference>
<feature type="compositionally biased region" description="Low complexity" evidence="2">
    <location>
        <begin position="49"/>
        <end position="68"/>
    </location>
</feature>